<dbReference type="InterPro" id="IPR050051">
    <property type="entry name" value="EccE_dom"/>
</dbReference>
<evidence type="ECO:0000256" key="3">
    <source>
        <dbReference type="ARBA" id="ARBA00022475"/>
    </source>
</evidence>
<feature type="domain" description="Type VII secretion system protein EccE" evidence="8">
    <location>
        <begin position="130"/>
        <end position="217"/>
    </location>
</feature>
<evidence type="ECO:0000256" key="7">
    <source>
        <dbReference type="SAM" id="Phobius"/>
    </source>
</evidence>
<evidence type="ECO:0000256" key="1">
    <source>
        <dbReference type="ARBA" id="ARBA00004236"/>
    </source>
</evidence>
<sequence>MSPLRSIPVPGPGRVTLALLFVVPAAMAYPWRSERAYWLLGAAAVAVILLFGWWGGLHFTTILRRRLAIMSRRNLYVPGSVPATKATALLRVGPPADESQVLPLPLIARHLDCYGIRADAIRITSRSSAARVQETWIGLTVSATDNLAALRARSAQIPLSETTGVAVRRLADRLREIGWDATMVGPDDVPRLLPANARETWRGLQRGASDYVAVYRVCVDESLPETLDAVLSHPVRETCTALEIAGDRTGRTFAAACAFLTESPPEAAAPVAGLTPQRGNHGPALAALDLLSTQRLDGHTAEPAGLLARLDWPTPGAGAHRAAIAH</sequence>
<feature type="transmembrane region" description="Helical" evidence="7">
    <location>
        <begin position="38"/>
        <end position="63"/>
    </location>
</feature>
<comment type="similarity">
    <text evidence="2">Belongs to the EccE family.</text>
</comment>
<evidence type="ECO:0000256" key="5">
    <source>
        <dbReference type="ARBA" id="ARBA00022989"/>
    </source>
</evidence>
<gene>
    <name evidence="9" type="primary">eccE</name>
    <name evidence="9" type="ORF">AB8998_27175</name>
</gene>
<evidence type="ECO:0000313" key="9">
    <source>
        <dbReference type="EMBL" id="MEY8018383.1"/>
    </source>
</evidence>
<evidence type="ECO:0000256" key="6">
    <source>
        <dbReference type="ARBA" id="ARBA00023136"/>
    </source>
</evidence>
<reference evidence="9 10" key="1">
    <citation type="submission" date="2024-08" db="EMBL/GenBank/DDBJ databases">
        <title>Mycobacterium servetensis sp. nov., a novel rapid-growing mycobacterial species recovered from a human patient in Zaragoza, Spain.</title>
        <authorList>
            <person name="Tristancho-Baro A.I."/>
            <person name="Buenestado-Serrano S."/>
            <person name="Garcia De Viedma D."/>
            <person name="Milagro-Beamonte A."/>
            <person name="Burillo N."/>
            <person name="Sanz S."/>
            <person name="Lopez-Calleja A.I."/>
            <person name="Penas-Utrilla D."/>
            <person name="Guardingo M."/>
            <person name="Garcia M.J."/>
            <person name="Vinuelas-Bayon J."/>
        </authorList>
    </citation>
    <scope>NUCLEOTIDE SEQUENCE [LARGE SCALE GENOMIC DNA]</scope>
    <source>
        <strain evidence="10">HUMS_12744610</strain>
    </source>
</reference>
<evidence type="ECO:0000313" key="10">
    <source>
        <dbReference type="Proteomes" id="UP001564760"/>
    </source>
</evidence>
<name>A0ABV4C762_9MYCO</name>
<keyword evidence="4 7" id="KW-0812">Transmembrane</keyword>
<dbReference type="NCBIfam" id="TIGR03923">
    <property type="entry name" value="T7SS_EccE"/>
    <property type="match status" value="1"/>
</dbReference>
<dbReference type="InterPro" id="IPR021368">
    <property type="entry name" value="T7SS_EccE"/>
</dbReference>
<evidence type="ECO:0000259" key="8">
    <source>
        <dbReference type="Pfam" id="PF11203"/>
    </source>
</evidence>
<dbReference type="Proteomes" id="UP001564760">
    <property type="component" value="Unassembled WGS sequence"/>
</dbReference>
<dbReference type="RefSeq" id="WP_369741003.1">
    <property type="nucleotide sequence ID" value="NZ_JBGEDP010000001.1"/>
</dbReference>
<dbReference type="EMBL" id="JBGEDP010000001">
    <property type="protein sequence ID" value="MEY8018383.1"/>
    <property type="molecule type" value="Genomic_DNA"/>
</dbReference>
<protein>
    <submittedName>
        <fullName evidence="9">Type VII secretion protein EccE</fullName>
    </submittedName>
</protein>
<organism evidence="9 10">
    <name type="scientific">Mycobacterium servetii</name>
    <dbReference type="NCBI Taxonomy" id="3237418"/>
    <lineage>
        <taxon>Bacteria</taxon>
        <taxon>Bacillati</taxon>
        <taxon>Actinomycetota</taxon>
        <taxon>Actinomycetes</taxon>
        <taxon>Mycobacteriales</taxon>
        <taxon>Mycobacteriaceae</taxon>
        <taxon>Mycobacterium</taxon>
    </lineage>
</organism>
<comment type="subcellular location">
    <subcellularLocation>
        <location evidence="1">Cell membrane</location>
    </subcellularLocation>
</comment>
<evidence type="ECO:0000256" key="2">
    <source>
        <dbReference type="ARBA" id="ARBA00007759"/>
    </source>
</evidence>
<keyword evidence="3" id="KW-1003">Cell membrane</keyword>
<dbReference type="Pfam" id="PF11203">
    <property type="entry name" value="EccE"/>
    <property type="match status" value="1"/>
</dbReference>
<accession>A0ABV4C762</accession>
<evidence type="ECO:0000256" key="4">
    <source>
        <dbReference type="ARBA" id="ARBA00022692"/>
    </source>
</evidence>
<keyword evidence="5 7" id="KW-1133">Transmembrane helix</keyword>
<comment type="caution">
    <text evidence="9">The sequence shown here is derived from an EMBL/GenBank/DDBJ whole genome shotgun (WGS) entry which is preliminary data.</text>
</comment>
<keyword evidence="10" id="KW-1185">Reference proteome</keyword>
<keyword evidence="6 7" id="KW-0472">Membrane</keyword>
<proteinExistence type="inferred from homology"/>